<dbReference type="EMBL" id="JAYWIO010000008">
    <property type="protein sequence ID" value="KAK7244268.1"/>
    <property type="molecule type" value="Genomic_DNA"/>
</dbReference>
<organism evidence="2 3">
    <name type="scientific">Crotalaria pallida</name>
    <name type="common">Smooth rattlebox</name>
    <name type="synonym">Crotalaria striata</name>
    <dbReference type="NCBI Taxonomy" id="3830"/>
    <lineage>
        <taxon>Eukaryota</taxon>
        <taxon>Viridiplantae</taxon>
        <taxon>Streptophyta</taxon>
        <taxon>Embryophyta</taxon>
        <taxon>Tracheophyta</taxon>
        <taxon>Spermatophyta</taxon>
        <taxon>Magnoliopsida</taxon>
        <taxon>eudicotyledons</taxon>
        <taxon>Gunneridae</taxon>
        <taxon>Pentapetalae</taxon>
        <taxon>rosids</taxon>
        <taxon>fabids</taxon>
        <taxon>Fabales</taxon>
        <taxon>Fabaceae</taxon>
        <taxon>Papilionoideae</taxon>
        <taxon>50 kb inversion clade</taxon>
        <taxon>genistoids sensu lato</taxon>
        <taxon>core genistoids</taxon>
        <taxon>Crotalarieae</taxon>
        <taxon>Crotalaria</taxon>
    </lineage>
</organism>
<gene>
    <name evidence="2" type="ORF">RIF29_39087</name>
</gene>
<feature type="compositionally biased region" description="Basic and acidic residues" evidence="1">
    <location>
        <begin position="67"/>
        <end position="82"/>
    </location>
</feature>
<evidence type="ECO:0000256" key="1">
    <source>
        <dbReference type="SAM" id="MobiDB-lite"/>
    </source>
</evidence>
<comment type="caution">
    <text evidence="2">The sequence shown here is derived from an EMBL/GenBank/DDBJ whole genome shotgun (WGS) entry which is preliminary data.</text>
</comment>
<protein>
    <submittedName>
        <fullName evidence="2">Uncharacterized protein</fullName>
    </submittedName>
</protein>
<evidence type="ECO:0000313" key="3">
    <source>
        <dbReference type="Proteomes" id="UP001372338"/>
    </source>
</evidence>
<name>A0AAN9E3K0_CROPI</name>
<sequence>MGSVQATPVPNSTEGGVESSKLEDEDEQLSKDGEAVEQLLQLMGIDTRVSREEMFEKVRKKIEELKEGKQRQAEKRVPKDDCPNAWDTFDISKV</sequence>
<feature type="region of interest" description="Disordered" evidence="1">
    <location>
        <begin position="67"/>
        <end position="94"/>
    </location>
</feature>
<accession>A0AAN9E3K0</accession>
<keyword evidence="3" id="KW-1185">Reference proteome</keyword>
<dbReference type="AlphaFoldDB" id="A0AAN9E3K0"/>
<feature type="compositionally biased region" description="Polar residues" evidence="1">
    <location>
        <begin position="1"/>
        <end position="14"/>
    </location>
</feature>
<dbReference type="Proteomes" id="UP001372338">
    <property type="component" value="Unassembled WGS sequence"/>
</dbReference>
<reference evidence="2 3" key="1">
    <citation type="submission" date="2024-01" db="EMBL/GenBank/DDBJ databases">
        <title>The genomes of 5 underutilized Papilionoideae crops provide insights into root nodulation and disease resistanc.</title>
        <authorList>
            <person name="Yuan L."/>
        </authorList>
    </citation>
    <scope>NUCLEOTIDE SEQUENCE [LARGE SCALE GENOMIC DNA]</scope>
    <source>
        <strain evidence="2">ZHUSHIDOU_FW_LH</strain>
        <tissue evidence="2">Leaf</tissue>
    </source>
</reference>
<feature type="region of interest" description="Disordered" evidence="1">
    <location>
        <begin position="1"/>
        <end position="32"/>
    </location>
</feature>
<evidence type="ECO:0000313" key="2">
    <source>
        <dbReference type="EMBL" id="KAK7244268.1"/>
    </source>
</evidence>
<proteinExistence type="predicted"/>